<keyword evidence="3" id="KW-1185">Reference proteome</keyword>
<proteinExistence type="predicted"/>
<dbReference type="STRING" id="314285.KT71_06252"/>
<dbReference type="AlphaFoldDB" id="A4ABU1"/>
<dbReference type="HOGENOM" id="CLU_392660_0_0_6"/>
<evidence type="ECO:0000313" key="2">
    <source>
        <dbReference type="EMBL" id="EAQ96604.2"/>
    </source>
</evidence>
<dbReference type="RefSeq" id="WP_023660373.1">
    <property type="nucleotide sequence ID" value="NZ_CM002299.1"/>
</dbReference>
<reference evidence="2 3" key="2">
    <citation type="journal article" date="2009" name="PLoS ONE">
        <title>The photosynthetic apparatus and its regulation in the aerobic gammaproteobacterium Congregibacter litoralis gen. nov., sp. nov.</title>
        <authorList>
            <person name="Spring S."/>
            <person name="Lunsdorf H."/>
            <person name="Fuchs B.M."/>
            <person name="Tindall B.J."/>
        </authorList>
    </citation>
    <scope>NUCLEOTIDE SEQUENCE [LARGE SCALE GENOMIC DNA]</scope>
    <source>
        <strain evidence="2">KT71</strain>
    </source>
</reference>
<evidence type="ECO:0000313" key="3">
    <source>
        <dbReference type="Proteomes" id="UP000019205"/>
    </source>
</evidence>
<protein>
    <submittedName>
        <fullName evidence="2">Putative integral membrane protein</fullName>
    </submittedName>
</protein>
<dbReference type="EMBL" id="AAOA02000004">
    <property type="protein sequence ID" value="EAQ96604.2"/>
    <property type="molecule type" value="Genomic_DNA"/>
</dbReference>
<accession>A4ABU1</accession>
<dbReference type="Proteomes" id="UP000019205">
    <property type="component" value="Chromosome"/>
</dbReference>
<dbReference type="InterPro" id="IPR011990">
    <property type="entry name" value="TPR-like_helical_dom_sf"/>
</dbReference>
<organism evidence="2 3">
    <name type="scientific">Congregibacter litoralis KT71</name>
    <dbReference type="NCBI Taxonomy" id="314285"/>
    <lineage>
        <taxon>Bacteria</taxon>
        <taxon>Pseudomonadati</taxon>
        <taxon>Pseudomonadota</taxon>
        <taxon>Gammaproteobacteria</taxon>
        <taxon>Cellvibrionales</taxon>
        <taxon>Halieaceae</taxon>
        <taxon>Congregibacter</taxon>
    </lineage>
</organism>
<gene>
    <name evidence="2" type="ORF">KT71_06252</name>
</gene>
<dbReference type="OrthoDB" id="1971692at2"/>
<dbReference type="Gene3D" id="3.40.50.10070">
    <property type="entry name" value="TolB, N-terminal domain"/>
    <property type="match status" value="1"/>
</dbReference>
<feature type="transmembrane region" description="Helical" evidence="1">
    <location>
        <begin position="47"/>
        <end position="66"/>
    </location>
</feature>
<sequence length="702" mass="77824">MGSFLTELRRRRVFRTSALYILGAWGLLQIADVLFPALGLAESDIRYLLFIAIGGFPVALIFGWLFDISSDGIHRTAAASAEELEARIPLRASDYLILTSLLIVLGVIGYGVVQNAENIPLPSGNPDTQADAGDWERSEGPPMIGVLPFAHLGSTEDGEFFAKGVHDDLLTSLSKISTLRVISRTSVLQYADTTKAIPDIGRELRADAILEGGVRVAGNQIRINAQLIDARSDEHLWAETFDRELSANNIFEVQSEIARAISTALQTTLTEDDSDSLDIIPTSNLAAYRAYHEIMQWRDTIHLNATTLPTFAEGLEKAFTLDPEFTRPMVELVNALALRMFRNPDKEALPRVEELITRIGEIAPDSADHYTAQSFYFYYVLEDYERANALIEKAQTRAPSDPKLVSIQSWIQRRQGDFEGWLASAKRAYQLAPTDAELGRSLVVRLMVMHRYDEAKKQAELVANTLETEDPNLAMLRSQLAFAGHHSLPRLEQSIKAILEKPHAFDRGTFDLALLLWELQSAQGKYAQATETLTRYLPAADAYAGAPPPGQLSLTLEMGLLNALIMDDQATLGDFLAEAKEALTITTETPDEYLGSMNPLSGALLAHAEGRSELVAESIAPLWSDPKVDRAIWLRRNQICQLLALAGAATEATDCLRNSLDEPSGAWHFLELLLAYYDPVRDSAEFQALWQELLREGWVVEE</sequence>
<feature type="transmembrane region" description="Helical" evidence="1">
    <location>
        <begin position="95"/>
        <end position="113"/>
    </location>
</feature>
<dbReference type="eggNOG" id="COG5616">
    <property type="taxonomic scope" value="Bacteria"/>
</dbReference>
<feature type="transmembrane region" description="Helical" evidence="1">
    <location>
        <begin position="18"/>
        <end position="41"/>
    </location>
</feature>
<keyword evidence="1" id="KW-1133">Transmembrane helix</keyword>
<keyword evidence="1" id="KW-0812">Transmembrane</keyword>
<dbReference type="Gene3D" id="1.25.40.10">
    <property type="entry name" value="Tetratricopeptide repeat domain"/>
    <property type="match status" value="1"/>
</dbReference>
<evidence type="ECO:0000256" key="1">
    <source>
        <dbReference type="SAM" id="Phobius"/>
    </source>
</evidence>
<keyword evidence="1" id="KW-0472">Membrane</keyword>
<dbReference type="SUPFAM" id="SSF48452">
    <property type="entry name" value="TPR-like"/>
    <property type="match status" value="1"/>
</dbReference>
<name>A4ABU1_9GAMM</name>
<reference evidence="2 3" key="1">
    <citation type="journal article" date="2007" name="Proc. Natl. Acad. Sci. U.S.A.">
        <title>Characterization of a marine gammaproteobacterium capable of aerobic anoxygenic photosynthesis.</title>
        <authorList>
            <person name="Fuchs B.M."/>
            <person name="Spring S."/>
            <person name="Teeling H."/>
            <person name="Quast C."/>
            <person name="Wulf J."/>
            <person name="Schattenhofer M."/>
            <person name="Yan S."/>
            <person name="Ferriera S."/>
            <person name="Johnson J."/>
            <person name="Glockner F.O."/>
            <person name="Amann R."/>
        </authorList>
    </citation>
    <scope>NUCLEOTIDE SEQUENCE [LARGE SCALE GENOMIC DNA]</scope>
    <source>
        <strain evidence="2">KT71</strain>
    </source>
</reference>
<comment type="caution">
    <text evidence="2">The sequence shown here is derived from an EMBL/GenBank/DDBJ whole genome shotgun (WGS) entry which is preliminary data.</text>
</comment>